<accession>A0ABR0BE05</accession>
<proteinExistence type="predicted"/>
<reference evidence="1 2" key="1">
    <citation type="journal article" date="2024" name="Microbiol. Resour. Announc.">
        <title>Genome annotations for the ascomycete fungi Trichoderma harzianum, Trichoderma aggressivum, and Purpureocillium lilacinum.</title>
        <authorList>
            <person name="Beijen E.P.W."/>
            <person name="Ohm R.A."/>
        </authorList>
    </citation>
    <scope>NUCLEOTIDE SEQUENCE [LARGE SCALE GENOMIC DNA]</scope>
    <source>
        <strain evidence="1 2">CBS 150709</strain>
    </source>
</reference>
<sequence>MLWRSCRLYGLAWSGPLLDPWLRLKTRLWHSYVVQHLATEQGWAADIGSRSHVARLQEQRPALPYKLRGGKQRKLAARSTEAHNSASGDRDTVTHWSAIWPNHSAAASVTKSEYCGGTPIAAQLLLTVFAEQRPLRHTRSKVARGQSQLSTGPEWTVLRVDGGGHGVWCVQQHNRFTPGRAAVILAWGLSLNDKTTKTEVLQQNSAPQADICVTNRNFAMNPDVASFFVFVTGSSEVALFRIGCTSADKTEVWWNRRRLHVDVETGDLRVYLLLRKSCGASHVYDLVMSLGPPEARCSWRESPAIGSAVNARRSMDRYLLSG</sequence>
<comment type="caution">
    <text evidence="1">The sequence shown here is derived from an EMBL/GenBank/DDBJ whole genome shotgun (WGS) entry which is preliminary data.</text>
</comment>
<gene>
    <name evidence="1" type="ORF">Purlil1_13527</name>
</gene>
<name>A0ABR0BE05_PURLI</name>
<evidence type="ECO:0000313" key="2">
    <source>
        <dbReference type="Proteomes" id="UP001287286"/>
    </source>
</evidence>
<dbReference type="EMBL" id="JAWRVI010000239">
    <property type="protein sequence ID" value="KAK4070953.1"/>
    <property type="molecule type" value="Genomic_DNA"/>
</dbReference>
<protein>
    <submittedName>
        <fullName evidence="1">Uncharacterized protein</fullName>
    </submittedName>
</protein>
<organism evidence="1 2">
    <name type="scientific">Purpureocillium lilacinum</name>
    <name type="common">Paecilomyces lilacinus</name>
    <dbReference type="NCBI Taxonomy" id="33203"/>
    <lineage>
        <taxon>Eukaryota</taxon>
        <taxon>Fungi</taxon>
        <taxon>Dikarya</taxon>
        <taxon>Ascomycota</taxon>
        <taxon>Pezizomycotina</taxon>
        <taxon>Sordariomycetes</taxon>
        <taxon>Hypocreomycetidae</taxon>
        <taxon>Hypocreales</taxon>
        <taxon>Ophiocordycipitaceae</taxon>
        <taxon>Purpureocillium</taxon>
    </lineage>
</organism>
<keyword evidence="2" id="KW-1185">Reference proteome</keyword>
<evidence type="ECO:0000313" key="1">
    <source>
        <dbReference type="EMBL" id="KAK4070953.1"/>
    </source>
</evidence>
<dbReference type="Proteomes" id="UP001287286">
    <property type="component" value="Unassembled WGS sequence"/>
</dbReference>